<protein>
    <submittedName>
        <fullName evidence="1">Uncharacterized protein</fullName>
    </submittedName>
</protein>
<keyword evidence="2" id="KW-1185">Reference proteome</keyword>
<dbReference type="EMBL" id="ML208722">
    <property type="protein sequence ID" value="TFK60877.1"/>
    <property type="molecule type" value="Genomic_DNA"/>
</dbReference>
<evidence type="ECO:0000313" key="2">
    <source>
        <dbReference type="Proteomes" id="UP000308600"/>
    </source>
</evidence>
<evidence type="ECO:0000313" key="1">
    <source>
        <dbReference type="EMBL" id="TFK60877.1"/>
    </source>
</evidence>
<sequence length="52" mass="6083">KILSVTMDKASPNDTMVIQLEKSLFPFFRAHNRVRCFLHIVNLVAKSLLHRF</sequence>
<proteinExistence type="predicted"/>
<feature type="non-terminal residue" evidence="1">
    <location>
        <position position="52"/>
    </location>
</feature>
<dbReference type="Proteomes" id="UP000308600">
    <property type="component" value="Unassembled WGS sequence"/>
</dbReference>
<feature type="non-terminal residue" evidence="1">
    <location>
        <position position="1"/>
    </location>
</feature>
<organism evidence="1 2">
    <name type="scientific">Pluteus cervinus</name>
    <dbReference type="NCBI Taxonomy" id="181527"/>
    <lineage>
        <taxon>Eukaryota</taxon>
        <taxon>Fungi</taxon>
        <taxon>Dikarya</taxon>
        <taxon>Basidiomycota</taxon>
        <taxon>Agaricomycotina</taxon>
        <taxon>Agaricomycetes</taxon>
        <taxon>Agaricomycetidae</taxon>
        <taxon>Agaricales</taxon>
        <taxon>Pluteineae</taxon>
        <taxon>Pluteaceae</taxon>
        <taxon>Pluteus</taxon>
    </lineage>
</organism>
<reference evidence="1 2" key="1">
    <citation type="journal article" date="2019" name="Nat. Ecol. Evol.">
        <title>Megaphylogeny resolves global patterns of mushroom evolution.</title>
        <authorList>
            <person name="Varga T."/>
            <person name="Krizsan K."/>
            <person name="Foldi C."/>
            <person name="Dima B."/>
            <person name="Sanchez-Garcia M."/>
            <person name="Sanchez-Ramirez S."/>
            <person name="Szollosi G.J."/>
            <person name="Szarkandi J.G."/>
            <person name="Papp V."/>
            <person name="Albert L."/>
            <person name="Andreopoulos W."/>
            <person name="Angelini C."/>
            <person name="Antonin V."/>
            <person name="Barry K.W."/>
            <person name="Bougher N.L."/>
            <person name="Buchanan P."/>
            <person name="Buyck B."/>
            <person name="Bense V."/>
            <person name="Catcheside P."/>
            <person name="Chovatia M."/>
            <person name="Cooper J."/>
            <person name="Damon W."/>
            <person name="Desjardin D."/>
            <person name="Finy P."/>
            <person name="Geml J."/>
            <person name="Haridas S."/>
            <person name="Hughes K."/>
            <person name="Justo A."/>
            <person name="Karasinski D."/>
            <person name="Kautmanova I."/>
            <person name="Kiss B."/>
            <person name="Kocsube S."/>
            <person name="Kotiranta H."/>
            <person name="LaButti K.M."/>
            <person name="Lechner B.E."/>
            <person name="Liimatainen K."/>
            <person name="Lipzen A."/>
            <person name="Lukacs Z."/>
            <person name="Mihaltcheva S."/>
            <person name="Morgado L.N."/>
            <person name="Niskanen T."/>
            <person name="Noordeloos M.E."/>
            <person name="Ohm R.A."/>
            <person name="Ortiz-Santana B."/>
            <person name="Ovrebo C."/>
            <person name="Racz N."/>
            <person name="Riley R."/>
            <person name="Savchenko A."/>
            <person name="Shiryaev A."/>
            <person name="Soop K."/>
            <person name="Spirin V."/>
            <person name="Szebenyi C."/>
            <person name="Tomsovsky M."/>
            <person name="Tulloss R.E."/>
            <person name="Uehling J."/>
            <person name="Grigoriev I.V."/>
            <person name="Vagvolgyi C."/>
            <person name="Papp T."/>
            <person name="Martin F.M."/>
            <person name="Miettinen O."/>
            <person name="Hibbett D.S."/>
            <person name="Nagy L.G."/>
        </authorList>
    </citation>
    <scope>NUCLEOTIDE SEQUENCE [LARGE SCALE GENOMIC DNA]</scope>
    <source>
        <strain evidence="1 2">NL-1719</strain>
    </source>
</reference>
<accession>A0ACD3A7S2</accession>
<name>A0ACD3A7S2_9AGAR</name>
<gene>
    <name evidence="1" type="ORF">BDN72DRAFT_748002</name>
</gene>